<feature type="transmembrane region" description="Helical" evidence="1">
    <location>
        <begin position="261"/>
        <end position="283"/>
    </location>
</feature>
<keyword evidence="1" id="KW-1133">Transmembrane helix</keyword>
<feature type="transmembrane region" description="Helical" evidence="1">
    <location>
        <begin position="229"/>
        <end position="249"/>
    </location>
</feature>
<dbReference type="SUPFAM" id="SSF103481">
    <property type="entry name" value="Multidrug resistance efflux transporter EmrE"/>
    <property type="match status" value="1"/>
</dbReference>
<keyword evidence="1" id="KW-0472">Membrane</keyword>
<evidence type="ECO:0000313" key="2">
    <source>
        <dbReference type="EMBL" id="DAB37168.1"/>
    </source>
</evidence>
<protein>
    <submittedName>
        <fullName evidence="2">Multidrug resistance efflux transporter family protein</fullName>
    </submittedName>
</protein>
<reference evidence="2 3" key="1">
    <citation type="journal article" date="2017" name="Front. Microbiol.">
        <title>Comparative Genomic Analysis of the Class Epsilonproteobacteria and Proposed Reclassification to Epsilonbacteraeota (phyl. nov.).</title>
        <authorList>
            <person name="Waite D.W."/>
            <person name="Vanwonterghem I."/>
            <person name="Rinke C."/>
            <person name="Parks D.H."/>
            <person name="Zhang Y."/>
            <person name="Takai K."/>
            <person name="Sievert S.M."/>
            <person name="Simon J."/>
            <person name="Campbell B.J."/>
            <person name="Hanson T.E."/>
            <person name="Woyke T."/>
            <person name="Klotz M.G."/>
            <person name="Hugenholtz P."/>
        </authorList>
    </citation>
    <scope>NUCLEOTIDE SEQUENCE [LARGE SCALE GENOMIC DNA]</scope>
    <source>
        <strain evidence="2">UBA11420</strain>
    </source>
</reference>
<dbReference type="EMBL" id="DLUG01000031">
    <property type="protein sequence ID" value="DAB37168.1"/>
    <property type="molecule type" value="Genomic_DNA"/>
</dbReference>
<feature type="transmembrane region" description="Helical" evidence="1">
    <location>
        <begin position="40"/>
        <end position="58"/>
    </location>
</feature>
<accession>A0A2D3W9T4</accession>
<feature type="transmembrane region" description="Helical" evidence="1">
    <location>
        <begin position="157"/>
        <end position="176"/>
    </location>
</feature>
<dbReference type="InterPro" id="IPR032713">
    <property type="entry name" value="EmrE"/>
</dbReference>
<dbReference type="Proteomes" id="UP000231638">
    <property type="component" value="Unassembled WGS sequence"/>
</dbReference>
<dbReference type="Pfam" id="PF13536">
    <property type="entry name" value="EmrE"/>
    <property type="match status" value="1"/>
</dbReference>
<feature type="transmembrane region" description="Helical" evidence="1">
    <location>
        <begin position="197"/>
        <end position="217"/>
    </location>
</feature>
<sequence length="313" mass="34761">MPALLFLGMLSALFFSTTFLLNRMMSLAHGHWIWSASLRYFFMIAMVALVIVFWEGVPTLKGVLALFKRFWRFWILSGSIGFGGFYALLCYSADFVQGWVVATTWQVTVIASLVVLIAFGKRFAKRIWFFCALILLGVTLVNLASITHFNWNELLKGFLPVLAAAFCYPIGNQLVWEARHQTHSWIPHIDDPLMHNAFHKVLLLSLGSVPFWLVLIVCTTPPPPSISQVANTAAVAFFSGIVATTLFLYARSRAKTSAEIAAVDATQAAEVIFALIGEVLFLGAPVPPLSAFLGIGLVFIGLFFFIVFQKKQN</sequence>
<proteinExistence type="predicted"/>
<evidence type="ECO:0000256" key="1">
    <source>
        <dbReference type="SAM" id="Phobius"/>
    </source>
</evidence>
<dbReference type="STRING" id="366522.GCA_001548055_00335"/>
<feature type="transmembrane region" description="Helical" evidence="1">
    <location>
        <begin position="70"/>
        <end position="89"/>
    </location>
</feature>
<keyword evidence="1" id="KW-0812">Transmembrane</keyword>
<gene>
    <name evidence="2" type="ORF">CFH80_01000</name>
</gene>
<comment type="caution">
    <text evidence="2">The sequence shown here is derived from an EMBL/GenBank/DDBJ whole genome shotgun (WGS) entry which is preliminary data.</text>
</comment>
<evidence type="ECO:0000313" key="3">
    <source>
        <dbReference type="Proteomes" id="UP000231638"/>
    </source>
</evidence>
<dbReference type="AlphaFoldDB" id="A0A2D3W9T4"/>
<organism evidence="2 3">
    <name type="scientific">Sulfurospirillum cavolei</name>
    <dbReference type="NCBI Taxonomy" id="366522"/>
    <lineage>
        <taxon>Bacteria</taxon>
        <taxon>Pseudomonadati</taxon>
        <taxon>Campylobacterota</taxon>
        <taxon>Epsilonproteobacteria</taxon>
        <taxon>Campylobacterales</taxon>
        <taxon>Sulfurospirillaceae</taxon>
        <taxon>Sulfurospirillum</taxon>
    </lineage>
</organism>
<dbReference type="InterPro" id="IPR037185">
    <property type="entry name" value="EmrE-like"/>
</dbReference>
<name>A0A2D3W9T4_9BACT</name>
<feature type="transmembrane region" description="Helical" evidence="1">
    <location>
        <begin position="95"/>
        <end position="120"/>
    </location>
</feature>
<feature type="transmembrane region" description="Helical" evidence="1">
    <location>
        <begin position="289"/>
        <end position="308"/>
    </location>
</feature>
<feature type="transmembrane region" description="Helical" evidence="1">
    <location>
        <begin position="127"/>
        <end position="151"/>
    </location>
</feature>